<evidence type="ECO:0000313" key="1">
    <source>
        <dbReference type="EMBL" id="VEL22987.1"/>
    </source>
</evidence>
<protein>
    <submittedName>
        <fullName evidence="1">Uncharacterized protein</fullName>
    </submittedName>
</protein>
<dbReference type="EMBL" id="CAAALY010059445">
    <property type="protein sequence ID" value="VEL22987.1"/>
    <property type="molecule type" value="Genomic_DNA"/>
</dbReference>
<name>A0A448WY12_9PLAT</name>
<sequence>MKPQPPSGDVMTPVSPPIVNVYRTCLNACSSASAVTQKPSQSVRNGLRLAGRNWSRLTQSCRPQAWS</sequence>
<dbReference type="Proteomes" id="UP000784294">
    <property type="component" value="Unassembled WGS sequence"/>
</dbReference>
<organism evidence="1 2">
    <name type="scientific">Protopolystoma xenopodis</name>
    <dbReference type="NCBI Taxonomy" id="117903"/>
    <lineage>
        <taxon>Eukaryota</taxon>
        <taxon>Metazoa</taxon>
        <taxon>Spiralia</taxon>
        <taxon>Lophotrochozoa</taxon>
        <taxon>Platyhelminthes</taxon>
        <taxon>Monogenea</taxon>
        <taxon>Polyopisthocotylea</taxon>
        <taxon>Polystomatidea</taxon>
        <taxon>Polystomatidae</taxon>
        <taxon>Protopolystoma</taxon>
    </lineage>
</organism>
<dbReference type="AlphaFoldDB" id="A0A448WY12"/>
<comment type="caution">
    <text evidence="1">The sequence shown here is derived from an EMBL/GenBank/DDBJ whole genome shotgun (WGS) entry which is preliminary data.</text>
</comment>
<accession>A0A448WY12</accession>
<reference evidence="1" key="1">
    <citation type="submission" date="2018-11" db="EMBL/GenBank/DDBJ databases">
        <authorList>
            <consortium name="Pathogen Informatics"/>
        </authorList>
    </citation>
    <scope>NUCLEOTIDE SEQUENCE</scope>
</reference>
<evidence type="ECO:0000313" key="2">
    <source>
        <dbReference type="Proteomes" id="UP000784294"/>
    </source>
</evidence>
<keyword evidence="2" id="KW-1185">Reference proteome</keyword>
<gene>
    <name evidence="1" type="ORF">PXEA_LOCUS16427</name>
</gene>
<proteinExistence type="predicted"/>